<dbReference type="PANTHER" id="PTHR38160:SF1">
    <property type="entry name" value="ZINC FINGER CCCH DOMAIN-CONTAINING PROTEIN 40"/>
    <property type="match status" value="1"/>
</dbReference>
<feature type="region of interest" description="Disordered" evidence="3">
    <location>
        <begin position="56"/>
        <end position="104"/>
    </location>
</feature>
<reference evidence="5 6" key="1">
    <citation type="submission" date="2019-05" db="EMBL/GenBank/DDBJ databases">
        <title>Mikania micrantha, genome provides insights into the molecular mechanism of rapid growth.</title>
        <authorList>
            <person name="Liu B."/>
        </authorList>
    </citation>
    <scope>NUCLEOTIDE SEQUENCE [LARGE SCALE GENOMIC DNA]</scope>
    <source>
        <strain evidence="5">NLD-2019</strain>
        <tissue evidence="5">Leaf</tissue>
    </source>
</reference>
<feature type="compositionally biased region" description="Acidic residues" evidence="3">
    <location>
        <begin position="493"/>
        <end position="514"/>
    </location>
</feature>
<dbReference type="InterPro" id="IPR000571">
    <property type="entry name" value="Znf_CCCH"/>
</dbReference>
<name>A0A5N6MPX6_9ASTR</name>
<dbReference type="AlphaFoldDB" id="A0A5N6MPX6"/>
<keyword evidence="1" id="KW-0862">Zinc</keyword>
<feature type="region of interest" description="Disordered" evidence="3">
    <location>
        <begin position="341"/>
        <end position="376"/>
    </location>
</feature>
<keyword evidence="1" id="KW-0479">Metal-binding</keyword>
<evidence type="ECO:0000256" key="3">
    <source>
        <dbReference type="SAM" id="MobiDB-lite"/>
    </source>
</evidence>
<comment type="caution">
    <text evidence="5">The sequence shown here is derived from an EMBL/GenBank/DDBJ whole genome shotgun (WGS) entry which is preliminary data.</text>
</comment>
<evidence type="ECO:0000256" key="1">
    <source>
        <dbReference type="PROSITE-ProRule" id="PRU00723"/>
    </source>
</evidence>
<feature type="compositionally biased region" description="Basic and acidic residues" evidence="3">
    <location>
        <begin position="482"/>
        <end position="492"/>
    </location>
</feature>
<evidence type="ECO:0000313" key="5">
    <source>
        <dbReference type="EMBL" id="KAD3642076.1"/>
    </source>
</evidence>
<keyword evidence="6" id="KW-1185">Reference proteome</keyword>
<dbReference type="PANTHER" id="PTHR38160">
    <property type="entry name" value="ZINC FINGER CCCH DOMAIN-CONTAINING PROTEIN 40"/>
    <property type="match status" value="1"/>
</dbReference>
<dbReference type="GO" id="GO:0008270">
    <property type="term" value="F:zinc ion binding"/>
    <property type="evidence" value="ECO:0007669"/>
    <property type="project" value="UniProtKB-KW"/>
</dbReference>
<sequence length="514" mass="58780">MVGRKLFKTRICLLYRKGRCHRQSCSFAHGDAELRRYNGSSSYNARRDYHGADLRDKLERQWSPPRRNTLERDARDPLPSPRFGKKSDWGHRKRHHFDGENDYSGNLRLADGVERQARDKKPSTSDFNDIHDEQLKQLHSEIDILEDHKQQLQIYIEESAQEADSLKSKVEELEMQLSTEKDECKRISSKIRKFVRANNRHVRILEELKRQGYVPVLSQARLQRLGDQLGSDVRAIANDDDINTGILSDEETMENLSMSPKIHKASPRRNEISGNHLIVPRREQFKASPSKKRMRVDMSEADERSKQGHVAGDRANFGDLRSERHSRWDPNFAELKNTSELRAESNGISNTRPSVNDDKQIRRKSNFNNSPSRNKYKDLKSTGIAANAVDEVVEVVELNEKLEAQENLSTRVEGGSTHVNTSLPPPPPPPIASNVYLQIPIKCFNLKSKVKMQFFVRDPVQSERLTNGGQTPAAAIPAETAAYKEKNERVDAVNDEDNDDVEVDDDEMLDVDIV</sequence>
<organism evidence="5 6">
    <name type="scientific">Mikania micrantha</name>
    <name type="common">bitter vine</name>
    <dbReference type="NCBI Taxonomy" id="192012"/>
    <lineage>
        <taxon>Eukaryota</taxon>
        <taxon>Viridiplantae</taxon>
        <taxon>Streptophyta</taxon>
        <taxon>Embryophyta</taxon>
        <taxon>Tracheophyta</taxon>
        <taxon>Spermatophyta</taxon>
        <taxon>Magnoliopsida</taxon>
        <taxon>eudicotyledons</taxon>
        <taxon>Gunneridae</taxon>
        <taxon>Pentapetalae</taxon>
        <taxon>asterids</taxon>
        <taxon>campanulids</taxon>
        <taxon>Asterales</taxon>
        <taxon>Asteraceae</taxon>
        <taxon>Asteroideae</taxon>
        <taxon>Heliantheae alliance</taxon>
        <taxon>Eupatorieae</taxon>
        <taxon>Mikania</taxon>
    </lineage>
</organism>
<dbReference type="OrthoDB" id="665283at2759"/>
<dbReference type="InterPro" id="IPR045868">
    <property type="entry name" value="Znf_C3H13/40"/>
</dbReference>
<dbReference type="EMBL" id="SZYD01000015">
    <property type="protein sequence ID" value="KAD3642076.1"/>
    <property type="molecule type" value="Genomic_DNA"/>
</dbReference>
<dbReference type="Proteomes" id="UP000326396">
    <property type="component" value="Linkage Group LG5"/>
</dbReference>
<keyword evidence="1" id="KW-0863">Zinc-finger</keyword>
<gene>
    <name evidence="5" type="ORF">E3N88_31300</name>
</gene>
<evidence type="ECO:0000259" key="4">
    <source>
        <dbReference type="PROSITE" id="PS50103"/>
    </source>
</evidence>
<evidence type="ECO:0000313" key="6">
    <source>
        <dbReference type="Proteomes" id="UP000326396"/>
    </source>
</evidence>
<dbReference type="PROSITE" id="PS50103">
    <property type="entry name" value="ZF_C3H1"/>
    <property type="match status" value="1"/>
</dbReference>
<accession>A0A5N6MPX6</accession>
<evidence type="ECO:0000256" key="2">
    <source>
        <dbReference type="SAM" id="Coils"/>
    </source>
</evidence>
<feature type="compositionally biased region" description="Basic and acidic residues" evidence="3">
    <location>
        <begin position="295"/>
        <end position="306"/>
    </location>
</feature>
<feature type="compositionally biased region" description="Polar residues" evidence="3">
    <location>
        <begin position="344"/>
        <end position="354"/>
    </location>
</feature>
<feature type="zinc finger region" description="C3H1-type" evidence="1">
    <location>
        <begin position="6"/>
        <end position="32"/>
    </location>
</feature>
<keyword evidence="2" id="KW-0175">Coiled coil</keyword>
<feature type="domain" description="C3H1-type" evidence="4">
    <location>
        <begin position="6"/>
        <end position="32"/>
    </location>
</feature>
<dbReference type="Gene3D" id="4.10.1000.10">
    <property type="entry name" value="Zinc finger, CCCH-type"/>
    <property type="match status" value="1"/>
</dbReference>
<feature type="coiled-coil region" evidence="2">
    <location>
        <begin position="128"/>
        <end position="190"/>
    </location>
</feature>
<protein>
    <recommendedName>
        <fullName evidence="4">C3H1-type domain-containing protein</fullName>
    </recommendedName>
</protein>
<feature type="region of interest" description="Disordered" evidence="3">
    <location>
        <begin position="285"/>
        <end position="322"/>
    </location>
</feature>
<feature type="region of interest" description="Disordered" evidence="3">
    <location>
        <begin position="477"/>
        <end position="514"/>
    </location>
</feature>
<proteinExistence type="predicted"/>